<dbReference type="PANTHER" id="PTHR43072">
    <property type="entry name" value="N-ACETYLTRANSFERASE"/>
    <property type="match status" value="1"/>
</dbReference>
<reference evidence="2 3" key="1">
    <citation type="journal article" date="2014" name="Front. Microbiol.">
        <title>Population and genomic analysis of the genus Halorubrum.</title>
        <authorList>
            <person name="Fullmer M.S."/>
            <person name="Soucy S.M."/>
            <person name="Swithers K.S."/>
            <person name="Makkay A.M."/>
            <person name="Wheeler R."/>
            <person name="Ventosa A."/>
            <person name="Gogarten J.P."/>
            <person name="Papke R.T."/>
        </authorList>
    </citation>
    <scope>NUCLEOTIDE SEQUENCE [LARGE SCALE GENOMIC DNA]</scope>
    <source>
        <strain evidence="2 3">Cb34</strain>
    </source>
</reference>
<dbReference type="Proteomes" id="UP000216308">
    <property type="component" value="Unassembled WGS sequence"/>
</dbReference>
<sequence length="157" mass="17242">MTPAEVTIRQAERADLLAVLRIERECFSDPWPYDAFERLIDAPAFLVAERDGEVLGYLVGDVTPNAGRDIGHVKDLAVRPDARGRGVGRALLRAGLARLRTAGAAVAKLEVREGNDPARSLYAAEGFEPVRRARRYYRDGEDALVLVVDLAEWARGG</sequence>
<dbReference type="InterPro" id="IPR000182">
    <property type="entry name" value="GNAT_dom"/>
</dbReference>
<dbReference type="PROSITE" id="PS51186">
    <property type="entry name" value="GNAT"/>
    <property type="match status" value="1"/>
</dbReference>
<keyword evidence="2" id="KW-0808">Transferase</keyword>
<dbReference type="CDD" id="cd04301">
    <property type="entry name" value="NAT_SF"/>
    <property type="match status" value="1"/>
</dbReference>
<evidence type="ECO:0000259" key="1">
    <source>
        <dbReference type="PROSITE" id="PS51186"/>
    </source>
</evidence>
<dbReference type="Gene3D" id="3.40.630.30">
    <property type="match status" value="1"/>
</dbReference>
<organism evidence="2 3">
    <name type="scientific">Halorubrum halodurans</name>
    <dbReference type="NCBI Taxonomy" id="1383851"/>
    <lineage>
        <taxon>Archaea</taxon>
        <taxon>Methanobacteriati</taxon>
        <taxon>Methanobacteriota</taxon>
        <taxon>Stenosarchaea group</taxon>
        <taxon>Halobacteria</taxon>
        <taxon>Halobacteriales</taxon>
        <taxon>Haloferacaceae</taxon>
        <taxon>Halorubrum</taxon>
    </lineage>
</organism>
<dbReference type="InterPro" id="IPR016181">
    <property type="entry name" value="Acyl_CoA_acyltransferase"/>
</dbReference>
<protein>
    <submittedName>
        <fullName evidence="2">Ribosomal-protein-alanine N-acetyltransferase</fullName>
    </submittedName>
</protein>
<evidence type="ECO:0000313" key="2">
    <source>
        <dbReference type="EMBL" id="OYR56493.1"/>
    </source>
</evidence>
<feature type="domain" description="N-acetyltransferase" evidence="1">
    <location>
        <begin position="6"/>
        <end position="151"/>
    </location>
</feature>
<keyword evidence="3" id="KW-1185">Reference proteome</keyword>
<dbReference type="AlphaFoldDB" id="A0A256IJ56"/>
<dbReference type="GO" id="GO:0008080">
    <property type="term" value="F:N-acetyltransferase activity"/>
    <property type="evidence" value="ECO:0007669"/>
    <property type="project" value="InterPro"/>
</dbReference>
<proteinExistence type="predicted"/>
<dbReference type="PANTHER" id="PTHR43072:SF60">
    <property type="entry name" value="L-2,4-DIAMINOBUTYRIC ACID ACETYLTRANSFERASE"/>
    <property type="match status" value="1"/>
</dbReference>
<comment type="caution">
    <text evidence="2">The sequence shown here is derived from an EMBL/GenBank/DDBJ whole genome shotgun (WGS) entry which is preliminary data.</text>
</comment>
<dbReference type="EMBL" id="NHPJ01000085">
    <property type="protein sequence ID" value="OYR56493.1"/>
    <property type="molecule type" value="Genomic_DNA"/>
</dbReference>
<dbReference type="RefSeq" id="WP_094532010.1">
    <property type="nucleotide sequence ID" value="NZ_NHPJ01000085.1"/>
</dbReference>
<dbReference type="Pfam" id="PF00583">
    <property type="entry name" value="Acetyltransf_1"/>
    <property type="match status" value="1"/>
</dbReference>
<dbReference type="OrthoDB" id="43754at2157"/>
<dbReference type="InterPro" id="IPR006464">
    <property type="entry name" value="AcTrfase_RimI/Ard1"/>
</dbReference>
<dbReference type="SUPFAM" id="SSF55729">
    <property type="entry name" value="Acyl-CoA N-acyltransferases (Nat)"/>
    <property type="match status" value="1"/>
</dbReference>
<evidence type="ECO:0000313" key="3">
    <source>
        <dbReference type="Proteomes" id="UP000216308"/>
    </source>
</evidence>
<dbReference type="NCBIfam" id="TIGR01575">
    <property type="entry name" value="rimI"/>
    <property type="match status" value="1"/>
</dbReference>
<accession>A0A256IJ56</accession>
<name>A0A256IJ56_9EURY</name>
<gene>
    <name evidence="2" type="ORF">DJ70_08645</name>
</gene>